<feature type="domain" description="Major facilitator superfamily (MFS) profile" evidence="7">
    <location>
        <begin position="1"/>
        <end position="141"/>
    </location>
</feature>
<evidence type="ECO:0000256" key="6">
    <source>
        <dbReference type="SAM" id="Phobius"/>
    </source>
</evidence>
<dbReference type="Proteomes" id="UP000270296">
    <property type="component" value="Unassembled WGS sequence"/>
</dbReference>
<feature type="transmembrane region" description="Helical" evidence="6">
    <location>
        <begin position="172"/>
        <end position="196"/>
    </location>
</feature>
<sequence length="261" mass="28713">MNGLILGVRGILSFLCAPLIGALSDIWGRKYFLLLTVFFTCMPIPFLKVSPWWYFALFSISGVFTVTFSVVLAYVADITEAEERNFAYGLVSATFGASLIVSPALGAYIGETWSDELVVAFATVVASLDILIILLYVPESLPESLRPARSLVSWESADPFASLRLVGQDSTVMLLCAVVFLSYLPEAGQFSCFFVYLKLIVGFSPEAVGLFIGFVGILSVLAQTIVLLILQKACGPKETIMLGLTFQFIQLLWYGFYSDHW</sequence>
<dbReference type="GO" id="GO:0022857">
    <property type="term" value="F:transmembrane transporter activity"/>
    <property type="evidence" value="ECO:0007669"/>
    <property type="project" value="InterPro"/>
</dbReference>
<feature type="transmembrane region" description="Helical" evidence="6">
    <location>
        <begin position="53"/>
        <end position="74"/>
    </location>
</feature>
<evidence type="ECO:0000256" key="3">
    <source>
        <dbReference type="ARBA" id="ARBA00022692"/>
    </source>
</evidence>
<keyword evidence="5 6" id="KW-0472">Membrane</keyword>
<feature type="transmembrane region" description="Helical" evidence="6">
    <location>
        <begin position="117"/>
        <end position="137"/>
    </location>
</feature>
<evidence type="ECO:0000256" key="5">
    <source>
        <dbReference type="ARBA" id="ARBA00023136"/>
    </source>
</evidence>
<dbReference type="SUPFAM" id="SSF103473">
    <property type="entry name" value="MFS general substrate transporter"/>
    <property type="match status" value="1"/>
</dbReference>
<feature type="transmembrane region" description="Helical" evidence="6">
    <location>
        <begin position="208"/>
        <end position="230"/>
    </location>
</feature>
<reference evidence="8 9" key="2">
    <citation type="submission" date="2018-11" db="EMBL/GenBank/DDBJ databases">
        <authorList>
            <consortium name="Pathogen Informatics"/>
        </authorList>
    </citation>
    <scope>NUCLEOTIDE SEQUENCE [LARGE SCALE GENOMIC DNA]</scope>
</reference>
<dbReference type="AlphaFoldDB" id="A0A183IWN4"/>
<dbReference type="InterPro" id="IPR011701">
    <property type="entry name" value="MFS"/>
</dbReference>
<evidence type="ECO:0000313" key="9">
    <source>
        <dbReference type="Proteomes" id="UP000270296"/>
    </source>
</evidence>
<feature type="transmembrane region" description="Helical" evidence="6">
    <location>
        <begin position="6"/>
        <end position="24"/>
    </location>
</feature>
<organism evidence="10">
    <name type="scientific">Soboliphyme baturini</name>
    <dbReference type="NCBI Taxonomy" id="241478"/>
    <lineage>
        <taxon>Eukaryota</taxon>
        <taxon>Metazoa</taxon>
        <taxon>Ecdysozoa</taxon>
        <taxon>Nematoda</taxon>
        <taxon>Enoplea</taxon>
        <taxon>Dorylaimia</taxon>
        <taxon>Dioctophymatida</taxon>
        <taxon>Dioctophymatoidea</taxon>
        <taxon>Soboliphymatidae</taxon>
        <taxon>Soboliphyme</taxon>
    </lineage>
</organism>
<protein>
    <submittedName>
        <fullName evidence="10">MFS domain-containing protein</fullName>
    </submittedName>
</protein>
<comment type="subcellular location">
    <subcellularLocation>
        <location evidence="1">Membrane</location>
        <topology evidence="1">Multi-pass membrane protein</topology>
    </subcellularLocation>
</comment>
<dbReference type="WBParaSite" id="SBAD_0000833001-mRNA-1">
    <property type="protein sequence ID" value="SBAD_0000833001-mRNA-1"/>
    <property type="gene ID" value="SBAD_0000833001"/>
</dbReference>
<accession>A0A183IWN4</accession>
<gene>
    <name evidence="8" type="ORF">SBAD_LOCUS8034</name>
</gene>
<dbReference type="InterPro" id="IPR036259">
    <property type="entry name" value="MFS_trans_sf"/>
</dbReference>
<keyword evidence="2" id="KW-0813">Transport</keyword>
<keyword evidence="3 6" id="KW-0812">Transmembrane</keyword>
<dbReference type="PANTHER" id="PTHR23504">
    <property type="entry name" value="MAJOR FACILITATOR SUPERFAMILY DOMAIN-CONTAINING PROTEIN 10"/>
    <property type="match status" value="1"/>
</dbReference>
<evidence type="ECO:0000313" key="10">
    <source>
        <dbReference type="WBParaSite" id="SBAD_0000833001-mRNA-1"/>
    </source>
</evidence>
<feature type="transmembrane region" description="Helical" evidence="6">
    <location>
        <begin position="31"/>
        <end position="47"/>
    </location>
</feature>
<dbReference type="InterPro" id="IPR001958">
    <property type="entry name" value="Tet-R_TetA/multi-R_MdtG-like"/>
</dbReference>
<keyword evidence="4 6" id="KW-1133">Transmembrane helix</keyword>
<dbReference type="GO" id="GO:0016020">
    <property type="term" value="C:membrane"/>
    <property type="evidence" value="ECO:0007669"/>
    <property type="project" value="UniProtKB-SubCell"/>
</dbReference>
<feature type="transmembrane region" description="Helical" evidence="6">
    <location>
        <begin position="86"/>
        <end position="105"/>
    </location>
</feature>
<dbReference type="Gene3D" id="1.20.1250.20">
    <property type="entry name" value="MFS general substrate transporter like domains"/>
    <property type="match status" value="1"/>
</dbReference>
<evidence type="ECO:0000256" key="1">
    <source>
        <dbReference type="ARBA" id="ARBA00004141"/>
    </source>
</evidence>
<dbReference type="PRINTS" id="PR01035">
    <property type="entry name" value="TCRTETA"/>
</dbReference>
<dbReference type="PROSITE" id="PS50850">
    <property type="entry name" value="MFS"/>
    <property type="match status" value="1"/>
</dbReference>
<evidence type="ECO:0000256" key="2">
    <source>
        <dbReference type="ARBA" id="ARBA00022448"/>
    </source>
</evidence>
<dbReference type="OrthoDB" id="419616at2759"/>
<dbReference type="EMBL" id="UZAM01011180">
    <property type="protein sequence ID" value="VDP15098.1"/>
    <property type="molecule type" value="Genomic_DNA"/>
</dbReference>
<proteinExistence type="predicted"/>
<dbReference type="PROSITE" id="PS00216">
    <property type="entry name" value="SUGAR_TRANSPORT_1"/>
    <property type="match status" value="1"/>
</dbReference>
<reference evidence="10" key="1">
    <citation type="submission" date="2016-06" db="UniProtKB">
        <authorList>
            <consortium name="WormBaseParasite"/>
        </authorList>
    </citation>
    <scope>IDENTIFICATION</scope>
</reference>
<evidence type="ECO:0000313" key="8">
    <source>
        <dbReference type="EMBL" id="VDP15098.1"/>
    </source>
</evidence>
<dbReference type="PANTHER" id="PTHR23504:SF1">
    <property type="entry name" value="GH21943P-RELATED"/>
    <property type="match status" value="1"/>
</dbReference>
<evidence type="ECO:0000259" key="7">
    <source>
        <dbReference type="PROSITE" id="PS50850"/>
    </source>
</evidence>
<evidence type="ECO:0000256" key="4">
    <source>
        <dbReference type="ARBA" id="ARBA00022989"/>
    </source>
</evidence>
<dbReference type="Pfam" id="PF07690">
    <property type="entry name" value="MFS_1"/>
    <property type="match status" value="1"/>
</dbReference>
<feature type="transmembrane region" description="Helical" evidence="6">
    <location>
        <begin position="239"/>
        <end position="257"/>
    </location>
</feature>
<dbReference type="InterPro" id="IPR005829">
    <property type="entry name" value="Sugar_transporter_CS"/>
</dbReference>
<name>A0A183IWN4_9BILA</name>
<dbReference type="InterPro" id="IPR020846">
    <property type="entry name" value="MFS_dom"/>
</dbReference>
<keyword evidence="9" id="KW-1185">Reference proteome</keyword>